<dbReference type="OrthoDB" id="8100940at2"/>
<organism evidence="1 2">
    <name type="scientific">Acidisphaera rubrifaciens HS-AP3</name>
    <dbReference type="NCBI Taxonomy" id="1231350"/>
    <lineage>
        <taxon>Bacteria</taxon>
        <taxon>Pseudomonadati</taxon>
        <taxon>Pseudomonadota</taxon>
        <taxon>Alphaproteobacteria</taxon>
        <taxon>Acetobacterales</taxon>
        <taxon>Acetobacteraceae</taxon>
        <taxon>Acidisphaera</taxon>
    </lineage>
</organism>
<sequence length="69" mass="7813">MDHHTTPKRKPHPRSVEAFCQRWGFCRATFYNQAKLGLMPDVIRVGSRVVISEAAEAAWAERSTKRSAA</sequence>
<dbReference type="EMBL" id="BANB01000617">
    <property type="protein sequence ID" value="GAN78095.1"/>
    <property type="molecule type" value="Genomic_DNA"/>
</dbReference>
<comment type="caution">
    <text evidence="1">The sequence shown here is derived from an EMBL/GenBank/DDBJ whole genome shotgun (WGS) entry which is preliminary data.</text>
</comment>
<dbReference type="AlphaFoldDB" id="A0A0D6P8I7"/>
<reference evidence="1 2" key="1">
    <citation type="submission" date="2012-11" db="EMBL/GenBank/DDBJ databases">
        <title>Whole genome sequence of Acidisphaera rubrifaciens HS-AP3.</title>
        <authorList>
            <person name="Azuma Y."/>
            <person name="Higashiura N."/>
            <person name="Hirakawa H."/>
            <person name="Matsushita K."/>
        </authorList>
    </citation>
    <scope>NUCLEOTIDE SEQUENCE [LARGE SCALE GENOMIC DNA]</scope>
    <source>
        <strain evidence="1 2">HS-AP3</strain>
    </source>
</reference>
<evidence type="ECO:0000313" key="2">
    <source>
        <dbReference type="Proteomes" id="UP000032680"/>
    </source>
</evidence>
<accession>A0A0D6P8I7</accession>
<keyword evidence="2" id="KW-1185">Reference proteome</keyword>
<evidence type="ECO:0000313" key="1">
    <source>
        <dbReference type="EMBL" id="GAN78095.1"/>
    </source>
</evidence>
<proteinExistence type="predicted"/>
<gene>
    <name evidence="1" type="ORF">Asru_0617_04</name>
</gene>
<name>A0A0D6P8I7_9PROT</name>
<protein>
    <submittedName>
        <fullName evidence="1">Uncharacterized protein</fullName>
    </submittedName>
</protein>
<dbReference type="RefSeq" id="WP_148360638.1">
    <property type="nucleotide sequence ID" value="NZ_BANB01000617.1"/>
</dbReference>
<dbReference type="Proteomes" id="UP000032680">
    <property type="component" value="Unassembled WGS sequence"/>
</dbReference>